<protein>
    <submittedName>
        <fullName evidence="1">Uncharacterized protein</fullName>
    </submittedName>
</protein>
<sequence length="300" mass="35382">MITVKDFLAYVEETTRDQLWIDHNADYFNDDVYIAAGVSTSYPSYYEFYIRNAKVERLYSVQEYILELWTVDPKVTKPFYLSENTIRFVTDDNEYRDPRKTELIFTGDEIFVTACRFPVVGWGVDWLSPQDLPAREVEEATRFQKLIFDDTVPDWPQEPGRKPAATTLHYYRVPAQETRRLSELKKQFPVIATRKRPDTSGYPHMSITNNYWVMLELLWRSETLPRMTVGWMAWNRQVAYNMAEYIPEMLQKLQQQLDILDTTPLASNKWAMDTFCQLREFYRAAAARGEGVIIIGELQR</sequence>
<dbReference type="AlphaFoldDB" id="A0A6H9XTF5"/>
<comment type="caution">
    <text evidence="1">The sequence shown here is derived from an EMBL/GenBank/DDBJ whole genome shotgun (WGS) entry which is preliminary data.</text>
</comment>
<evidence type="ECO:0000313" key="2">
    <source>
        <dbReference type="Proteomes" id="UP000249886"/>
    </source>
</evidence>
<name>A0A6H9XTF5_9CORY</name>
<dbReference type="EMBL" id="UARK01000004">
    <property type="protein sequence ID" value="SPW28116.1"/>
    <property type="molecule type" value="Genomic_DNA"/>
</dbReference>
<dbReference type="GeneID" id="84574416"/>
<reference evidence="1 2" key="1">
    <citation type="submission" date="2018-06" db="EMBL/GenBank/DDBJ databases">
        <authorList>
            <consortium name="Pathogen Informatics"/>
            <person name="Doyle S."/>
        </authorList>
    </citation>
    <scope>NUCLEOTIDE SEQUENCE [LARGE SCALE GENOMIC DNA]</scope>
    <source>
        <strain evidence="1 2">NCTC10254</strain>
    </source>
</reference>
<gene>
    <name evidence="1" type="ORF">NCTC10254_01142</name>
</gene>
<organism evidence="1 2">
    <name type="scientific">Corynebacterium matruchotii</name>
    <dbReference type="NCBI Taxonomy" id="43768"/>
    <lineage>
        <taxon>Bacteria</taxon>
        <taxon>Bacillati</taxon>
        <taxon>Actinomycetota</taxon>
        <taxon>Actinomycetes</taxon>
        <taxon>Mycobacteriales</taxon>
        <taxon>Corynebacteriaceae</taxon>
        <taxon>Corynebacterium</taxon>
    </lineage>
</organism>
<dbReference type="RefSeq" id="WP_005521567.1">
    <property type="nucleotide sequence ID" value="NZ_CP050134.2"/>
</dbReference>
<proteinExistence type="predicted"/>
<evidence type="ECO:0000313" key="1">
    <source>
        <dbReference type="EMBL" id="SPW28116.1"/>
    </source>
</evidence>
<accession>A0A6H9XTF5</accession>
<dbReference type="Proteomes" id="UP000249886">
    <property type="component" value="Unassembled WGS sequence"/>
</dbReference>